<dbReference type="NCBIfam" id="NF003417">
    <property type="entry name" value="PRK04813.1"/>
    <property type="match status" value="3"/>
</dbReference>
<evidence type="ECO:0000313" key="5">
    <source>
        <dbReference type="EMBL" id="KAJ1968140.1"/>
    </source>
</evidence>
<dbReference type="InterPro" id="IPR023213">
    <property type="entry name" value="CAT-like_dom_sf"/>
</dbReference>
<dbReference type="GO" id="GO:0043041">
    <property type="term" value="P:amino acid activation for nonribosomal peptide biosynthetic process"/>
    <property type="evidence" value="ECO:0007669"/>
    <property type="project" value="TreeGrafter"/>
</dbReference>
<proteinExistence type="predicted"/>
<dbReference type="PANTHER" id="PTHR45527">
    <property type="entry name" value="NONRIBOSOMAL PEPTIDE SYNTHETASE"/>
    <property type="match status" value="1"/>
</dbReference>
<dbReference type="Pfam" id="PF00668">
    <property type="entry name" value="Condensation"/>
    <property type="match status" value="4"/>
</dbReference>
<dbReference type="GO" id="GO:0044550">
    <property type="term" value="P:secondary metabolite biosynthetic process"/>
    <property type="evidence" value="ECO:0007669"/>
    <property type="project" value="TreeGrafter"/>
</dbReference>
<dbReference type="EMBL" id="JANBPY010000226">
    <property type="protein sequence ID" value="KAJ1968140.1"/>
    <property type="molecule type" value="Genomic_DNA"/>
</dbReference>
<feature type="domain" description="Carrier" evidence="4">
    <location>
        <begin position="3763"/>
        <end position="3840"/>
    </location>
</feature>
<dbReference type="InterPro" id="IPR009081">
    <property type="entry name" value="PP-bd_ACP"/>
</dbReference>
<gene>
    <name evidence="5" type="ORF">IWQ62_001424</name>
</gene>
<name>A0A9W8AV23_9FUNG</name>
<dbReference type="InterPro" id="IPR001242">
    <property type="entry name" value="Condensation_dom"/>
</dbReference>
<keyword evidence="1" id="KW-0596">Phosphopantetheine</keyword>
<evidence type="ECO:0000256" key="2">
    <source>
        <dbReference type="ARBA" id="ARBA00022553"/>
    </source>
</evidence>
<keyword evidence="3" id="KW-0436">Ligase</keyword>
<dbReference type="Gene3D" id="3.30.300.30">
    <property type="match status" value="3"/>
</dbReference>
<feature type="domain" description="Carrier" evidence="4">
    <location>
        <begin position="2440"/>
        <end position="2515"/>
    </location>
</feature>
<dbReference type="SUPFAM" id="SSF56801">
    <property type="entry name" value="Acetyl-CoA synthetase-like"/>
    <property type="match status" value="3"/>
</dbReference>
<dbReference type="CDD" id="cd05930">
    <property type="entry name" value="A_NRPS"/>
    <property type="match status" value="2"/>
</dbReference>
<accession>A0A9W8AV23</accession>
<evidence type="ECO:0000259" key="4">
    <source>
        <dbReference type="PROSITE" id="PS50075"/>
    </source>
</evidence>
<keyword evidence="6" id="KW-1185">Reference proteome</keyword>
<keyword evidence="2" id="KW-0597">Phosphoprotein</keyword>
<dbReference type="Proteomes" id="UP001150925">
    <property type="component" value="Unassembled WGS sequence"/>
</dbReference>
<feature type="domain" description="Carrier" evidence="4">
    <location>
        <begin position="1117"/>
        <end position="1192"/>
    </location>
</feature>
<dbReference type="GO" id="GO:0031177">
    <property type="term" value="F:phosphopantetheine binding"/>
    <property type="evidence" value="ECO:0007669"/>
    <property type="project" value="InterPro"/>
</dbReference>
<dbReference type="OrthoDB" id="416786at2759"/>
<organism evidence="5 6">
    <name type="scientific">Dispira parvispora</name>
    <dbReference type="NCBI Taxonomy" id="1520584"/>
    <lineage>
        <taxon>Eukaryota</taxon>
        <taxon>Fungi</taxon>
        <taxon>Fungi incertae sedis</taxon>
        <taxon>Zoopagomycota</taxon>
        <taxon>Kickxellomycotina</taxon>
        <taxon>Dimargaritomycetes</taxon>
        <taxon>Dimargaritales</taxon>
        <taxon>Dimargaritaceae</taxon>
        <taxon>Dispira</taxon>
    </lineage>
</organism>
<dbReference type="GO" id="GO:0005737">
    <property type="term" value="C:cytoplasm"/>
    <property type="evidence" value="ECO:0007669"/>
    <property type="project" value="TreeGrafter"/>
</dbReference>
<evidence type="ECO:0000256" key="1">
    <source>
        <dbReference type="ARBA" id="ARBA00022450"/>
    </source>
</evidence>
<dbReference type="InterPro" id="IPR025110">
    <property type="entry name" value="AMP-bd_C"/>
</dbReference>
<dbReference type="InterPro" id="IPR020806">
    <property type="entry name" value="PKS_PP-bd"/>
</dbReference>
<dbReference type="InterPro" id="IPR000873">
    <property type="entry name" value="AMP-dep_synth/lig_dom"/>
</dbReference>
<dbReference type="InterPro" id="IPR020845">
    <property type="entry name" value="AMP-binding_CS"/>
</dbReference>
<dbReference type="SUPFAM" id="SSF47336">
    <property type="entry name" value="ACP-like"/>
    <property type="match status" value="3"/>
</dbReference>
<dbReference type="InterPro" id="IPR042099">
    <property type="entry name" value="ANL_N_sf"/>
</dbReference>
<dbReference type="GO" id="GO:0016874">
    <property type="term" value="F:ligase activity"/>
    <property type="evidence" value="ECO:0007669"/>
    <property type="project" value="UniProtKB-KW"/>
</dbReference>
<protein>
    <recommendedName>
        <fullName evidence="4">Carrier domain-containing protein</fullName>
    </recommendedName>
</protein>
<dbReference type="Pfam" id="PF13193">
    <property type="entry name" value="AMP-binding_C"/>
    <property type="match status" value="1"/>
</dbReference>
<dbReference type="InterPro" id="IPR045851">
    <property type="entry name" value="AMP-bd_C_sf"/>
</dbReference>
<evidence type="ECO:0000256" key="3">
    <source>
        <dbReference type="ARBA" id="ARBA00022598"/>
    </source>
</evidence>
<dbReference type="Pfam" id="PF00501">
    <property type="entry name" value="AMP-binding"/>
    <property type="match status" value="3"/>
</dbReference>
<dbReference type="Gene3D" id="3.40.50.12780">
    <property type="entry name" value="N-terminal domain of ligase-like"/>
    <property type="match status" value="3"/>
</dbReference>
<dbReference type="Gene3D" id="3.30.559.30">
    <property type="entry name" value="Nonribosomal peptide synthetase, condensation domain"/>
    <property type="match status" value="4"/>
</dbReference>
<dbReference type="InterPro" id="IPR036736">
    <property type="entry name" value="ACP-like_sf"/>
</dbReference>
<dbReference type="PROSITE" id="PS50075">
    <property type="entry name" value="CARRIER"/>
    <property type="match status" value="3"/>
</dbReference>
<dbReference type="Gene3D" id="3.30.559.10">
    <property type="entry name" value="Chloramphenicol acetyltransferase-like domain"/>
    <property type="match status" value="4"/>
</dbReference>
<dbReference type="PANTHER" id="PTHR45527:SF1">
    <property type="entry name" value="FATTY ACID SYNTHASE"/>
    <property type="match status" value="1"/>
</dbReference>
<dbReference type="SMART" id="SM00823">
    <property type="entry name" value="PKS_PP"/>
    <property type="match status" value="3"/>
</dbReference>
<comment type="caution">
    <text evidence="5">The sequence shown here is derived from an EMBL/GenBank/DDBJ whole genome shotgun (WGS) entry which is preliminary data.</text>
</comment>
<evidence type="ECO:0000313" key="6">
    <source>
        <dbReference type="Proteomes" id="UP001150925"/>
    </source>
</evidence>
<dbReference type="Gene3D" id="1.10.1200.10">
    <property type="entry name" value="ACP-like"/>
    <property type="match status" value="3"/>
</dbReference>
<dbReference type="Pfam" id="PF00550">
    <property type="entry name" value="PP-binding"/>
    <property type="match status" value="3"/>
</dbReference>
<reference evidence="5" key="1">
    <citation type="submission" date="2022-07" db="EMBL/GenBank/DDBJ databases">
        <title>Phylogenomic reconstructions and comparative analyses of Kickxellomycotina fungi.</title>
        <authorList>
            <person name="Reynolds N.K."/>
            <person name="Stajich J.E."/>
            <person name="Barry K."/>
            <person name="Grigoriev I.V."/>
            <person name="Crous P."/>
            <person name="Smith M.E."/>
        </authorList>
    </citation>
    <scope>NUCLEOTIDE SEQUENCE</scope>
    <source>
        <strain evidence="5">RSA 1196</strain>
    </source>
</reference>
<dbReference type="PROSITE" id="PS00455">
    <property type="entry name" value="AMP_BINDING"/>
    <property type="match status" value="3"/>
</dbReference>
<dbReference type="SUPFAM" id="SSF52777">
    <property type="entry name" value="CoA-dependent acyltransferases"/>
    <property type="match status" value="8"/>
</dbReference>
<sequence length="4269" mass="478070">MAGFLMALQNLQVFDSVGIVGSGHFATYLTMRLNSEESTSHITEFQLIKQWYYDQLIHGDNPNKSESPVLYHYSDVCQPHGITLVEQRTSFWETMYETQAAVSYQPSTLVLQLYHHDATVAESLLETWGDQVNRLLDIPNQLRGTEHAFIPVDFPHLAITSDNLDELMSEIHQDLGIPPIAVQNVYPLSTMQQNFVVNTLRDPTSYIVQHVFRITGALDLVKYRAAWDELGLRHTILRTKFLASRMVQIVTDRVDIDWVVSNTPLSTSNEEYIRTVRQLGFDLSGGHPLLRIHLFPDGDGHGWLCFMAIHHAVIDGWSYQLLMNESLSLYHGLYLTAKVPYRQFIDAVSTRDTTEDKKYWVESLEGFQSTPDLPFPHVSQAGLYQKEIAVMTTTEVLHRLCRTWGITFNVLLRGVWALTLTRFLGKPDEVTFGVMVSGRDGQIDGLDRLIGPTINTLPFRVKVDRQVSLIDWLQGMAEQSTQLLEHEQTSLVDIKRWAGLDTDDQLFRSMITVGRYLETSPPLKGALIEYRSLAGYNDTEYPLMASFDEPVSGGPLYLTIMASHEPFYVNNLVDHIAHLLAQLVEVAPASLPLESLLRPSPTALSQVQAWSPGPTVIPYNLDMLMVPELFTQHLDHQPRQIALETKDGQYTYRECYTQACRIGRALLDRGLKPGDKVALVFTRSSCYFMAMLGTWLVGGVAVPMDATNAPSRLQFMVDSLGQGSFMVTRTADDFDQVVLPDFYSAKLIVDDMSVPTDSTTDLPAYPRDPTMLALIIYTSGTTGVPKGVMLRHESILNFISYGTQFMSLSSTSRFLQALNIVFDGCFIEILTVWSVGGTLVLQDSELVDDLKRVTHCLMTPSMLGVLNPEDYPQLELVSTIGEALSCNVANRWLATGKRVLNAFGPAEITMACHLDLVIPHEPVSIGRPIANSFCYILDDQHNLVPPGVPGEICIAGIGVSSGYWSRLDLTSKAFIDNPFGSGKMYFTGDLGCWLPSGKVHYIGRKDNQVKLRGFRIELGEVESWCERMCSTIQQAVALVVNKQLVTYVSPQSVDVNEVTLALKRALPYYMMPTHIIPVDNIPKTRNGKVDRRALAKYPLPQTLTNDISYVDDASELDDTYRVVARFALQALQFAEDHPLPAPTTSFFNMGGDSISAVSFSSLCRKQGLNVTVAKIFTLQTLGAISTYCETESGKENREVQVSTLTHFQRWLNEEQRGSADMVVEVKDTDQSLYVLKQPLGFTSANVWQNVLEEPNSVQVEIGNFSEPINIAETGLTAEWTISSSEFTMFTNDKLYGQYQCTLSELLLAGFLMAWWKTQQGNTDVDLFRLTDNELVNTHWQQESSADNLQSPLAWLQYVKQVARNATWSDISCGDNGHHRVLFHMVDPVVGMNIVRQRQQRLVPLLGTRRRYDLEAMMWYHMDGTVTLVIHGDSSTNCEIDEELFQALSNLWKHAMEELLECNSGTAWLPSDFPLVPFGDVQQLTVNPTRVQSVWPLSSLQQGFVIESLKDPSAYMVQLVYELQGLLDIDRYHQVWLTVGQRHDAMRVQFCPEQRVQVVMRDFNLEWSCEAKNLSDADIPEYLIRMREKGFADLTSEPLLRVQLLQQNEARHLCFITIHHAVADAWSIDIVLGEVQRVYHGLALTTTPVSYGKFLKHVAKADLTQTRSFWEKYMHGVMSTPDLPMPKLNTNPVESVMQQLSTPLSSISTWCGKLGITVNSLVRGLWALLLGRYLGQDTCEVTFAVMVTGRDGQIDGIDGMVGLTVNTVPFRVKLERADSMDSWLKDIHAQSGLLMDHGHVGLLDIETWTNQKSLFQSMLVNTKSRTVGFGIASDAVDDKLWWVDKGGYNQGNFPLTVGFTELPGEDGLEVKILGNHGEAYYAGMITYLNFCLSTLVKYSDTVSDWSLGRMLDLIPPTELNRITTWSKGTHASYDGKPRLVHELVTARNKESKLTDVALESLDSPMTLTYGELISQSQLVARYLLSLNNPGQFIFLFFRHSSDFLVTMLGTLMAGKTCVPMNVEHASERLIGMTQTLGEAHPVVLTSNDHRTTAQELFGDTIFCVDDMTLSAVTNKSQVQWKLPCVKPSDIAMVYFTSGSTGKPKAVPQRHESIVNCILGMSERMNLSKDCRCLQTFNIGFDGSLLMLFPPLYSGGTLVLPGEDMIESLSRTDTWMLTPSILQAVGDPKQYSGLRTVFLGGEPLSHALARKWSQAYDSQLKLINGYGPTEATVESHIEEVHTRGCNVISIGRTLPNVQCYILDYALRMVPVGVMGEICISGIGVSHGYLNDEQRSRDVFVSNPFESGILYRTGDLGCWLPDGRVYSIGRKDTQVKLRGFRIELAEVESWCERLNTNIQQAVALVVNKQLVTYVSPQSVDVDKVKESLSQALPYYMVPTHIISLDAIPKTQNGKVDRRALAKYPLPQTLTNDISYVDDASELDDTYRVVARFALQALQFAEDHPLPAPATSFFTMGGDSISAVSFSSLCRKQGLNVTVAKIFTLQTLGAISTYCEAESGKENRELQVSTLTHFQCWLNEEQHGSADMVVEVKDTDQSLNVLKQPLGFTSANVWQNVLEEPNSVQVEIGNFSEPINIAETGLTAEWTISSSEFTMFTNDKLYGQYQCTLSELLLAGFLMAWWKTQQINVDVDLFQLTDNELVNTHWQQESSADNLQSPLAWLQYVKQVARNATWSDISSGDIDHPRALFHMVDPVVGMNIVRQRQQRLVPLLGTRRRYDLEAMMWYQMDGTVTLVIHRDSSTHCEIEEELLQALSNLWKHAMEELLECNSGTAWLPSDFPLVPFEDVQQLTVNPTRVQSVWPLSSLQQGFVIESLKDPSAYMIQLMYGLHGALDVNRYHQAWVTVGQRHDAMRVQFHPSQSVQVVMRDFNLEWDYGKRIIPEAEVPDYLLRMRQCGFTDLTEEPLLRIQLLKQNSAVHLCFITVHHAILDAWSIDALMGEVRRFYEGLTLTTTAVSYGRFLAQTTKIDPAQTQSFWETYLENMEPTPNLPFPIPENSPLESVTERLTTSLSLVRTWCSKLGITVNSLVRGLWALLLGRYLGKDTREVTFGVMVTGRDGEIDGVDEMVGLTVNTVPFRVTLDRTQSVQSWLQDIHIQSGAMLSHSHVGLLEIEAWVKTKPLFQSMLVNDKSRVQSMKDSSAVGEQGLRWVNKGGYNEVDYPLTASFAEDGEVNGMNTQLSGKHGSSYYSSLVAYLNTILETLVDESPSADHLTVGNLLDEIPRCELERIQIWSQGTHALYDGKPRLVHDLVIQGKLPSQLNTAALVSLTPPLELTYYELITHAQLMAQRLMALNTSSRFVILFFERSPAFVLSMLGTLIAGRACVPMDATHTSERLIGMNQSLGEAHPVVLTSQEYRDKAEQLFGGSIITVDDLVQPKLDRLVIPDWNPPQATPTDVAFVYFTSGSTGKPKAVPERHESVVNYILGGYDILSLPSNCRFLQAMNIGFDSSLLELFTTFYVGGTVVLQSNDLLGSLSKVDTCMLTPSMLQAVGNPLVYPDLRLVVTVGEPLPFSLAEKWCQAQGGQVQLFNTYGPTETVVTSHFEHVAVTRGNSLVTIGRTIPNVQCYILDHSLGMVPIGVIGEICIGGIGVCHTYLNDEQRSRDVFVPNPFSSGMLYRTGDLGCWLPDGRTYCIGRKDTQIKLHGFRVELGEVEQAIRNSSTTVTMEDACVVFDHNKGKLLGYVTPSDVETESVLSALWERLPSYMVPDHIIPVDKFPLTSNGKVDRKALLTNHPPVDTFDITVLPISTMTPLQRQLVSILCTMLNLNADKIYPHRDTFFTLGGNSLSAMHFVSRCKADGIHLAMADINRRTTLASLAKIATERVKGVITELQPVEFSHGPFSLGPVQRMYFSWDLTDLHQWPLPLLMKLTTPRSLDEWRSVVTSLVSHHDMMRARFDQVDGKWRGRVLSTDEDPVLVNQVTLANETDYWRVIDATHQMMNITTGPIYLAYIMNYRDTQYFYLTLHHLIADNTSMNILAQDVFTLLREQSLSYKTLPYPIWSQNLNGLRDSASLEPSQLPAEDELALPPSDVNPTPCSSFIERDQQVTSRVDASTTLALDQFGHRDITTEGIILTSLLLAYSDVFDCTSIPLQYTSHGRNALGNPWDVSHTVGFFVNVCPIVLRIKEGNDLVATLGGVQSTLRGVSDFAVKYMLGGHTMKSPIAYNFFGKHDTSYLADTEGVEVMDIIASDAFQGKRVNIEAIPMIFFAKYTGDCLSLMVSYESGRYSPKRMSTLMDKWVNGVGHIVQWLKSQE</sequence>
<dbReference type="NCBIfam" id="TIGR01733">
    <property type="entry name" value="AA-adenyl-dom"/>
    <property type="match status" value="2"/>
</dbReference>
<dbReference type="InterPro" id="IPR010071">
    <property type="entry name" value="AA_adenyl_dom"/>
</dbReference>